<dbReference type="SUPFAM" id="SSF54919">
    <property type="entry name" value="Nucleoside diphosphate kinase, NDK"/>
    <property type="match status" value="1"/>
</dbReference>
<keyword evidence="3" id="KW-1185">Reference proteome</keyword>
<evidence type="ECO:0008006" key="4">
    <source>
        <dbReference type="Google" id="ProtNLM"/>
    </source>
</evidence>
<dbReference type="EMBL" id="JWZX01000571">
    <property type="protein sequence ID" value="KOO43091.1"/>
    <property type="molecule type" value="Genomic_DNA"/>
</dbReference>
<organism evidence="2 3">
    <name type="scientific">Chrysochromulina tobinii</name>
    <dbReference type="NCBI Taxonomy" id="1460289"/>
    <lineage>
        <taxon>Eukaryota</taxon>
        <taxon>Haptista</taxon>
        <taxon>Haptophyta</taxon>
        <taxon>Prymnesiophyceae</taxon>
        <taxon>Prymnesiales</taxon>
        <taxon>Chrysochromulinaceae</taxon>
        <taxon>Chrysochromulina</taxon>
    </lineage>
</organism>
<dbReference type="Proteomes" id="UP000037460">
    <property type="component" value="Unassembled WGS sequence"/>
</dbReference>
<keyword evidence="1" id="KW-0812">Transmembrane</keyword>
<feature type="transmembrane region" description="Helical" evidence="1">
    <location>
        <begin position="34"/>
        <end position="56"/>
    </location>
</feature>
<accession>A0A0M0KW97</accession>
<protein>
    <recommendedName>
        <fullName evidence="4">Nucleoside diphosphate kinase</fullName>
    </recommendedName>
</protein>
<evidence type="ECO:0000313" key="2">
    <source>
        <dbReference type="EMBL" id="KOO43091.1"/>
    </source>
</evidence>
<keyword evidence="1" id="KW-1133">Transmembrane helix</keyword>
<comment type="caution">
    <text evidence="2">The sequence shown here is derived from an EMBL/GenBank/DDBJ whole genome shotgun (WGS) entry which is preliminary data.</text>
</comment>
<reference evidence="3" key="1">
    <citation type="journal article" date="2015" name="PLoS Genet.">
        <title>Genome Sequence and Transcriptome Analyses of Chrysochromulina tobin: Metabolic Tools for Enhanced Algal Fitness in the Prominent Order Prymnesiales (Haptophyceae).</title>
        <authorList>
            <person name="Hovde B.T."/>
            <person name="Deodato C.R."/>
            <person name="Hunsperger H.M."/>
            <person name="Ryken S.A."/>
            <person name="Yost W."/>
            <person name="Jha R.K."/>
            <person name="Patterson J."/>
            <person name="Monnat R.J. Jr."/>
            <person name="Barlow S.B."/>
            <person name="Starkenburg S.R."/>
            <person name="Cattolico R.A."/>
        </authorList>
    </citation>
    <scope>NUCLEOTIDE SEQUENCE</scope>
    <source>
        <strain evidence="3">CCMP291</strain>
    </source>
</reference>
<proteinExistence type="predicted"/>
<gene>
    <name evidence="2" type="ORF">Ctob_015410</name>
</gene>
<name>A0A0M0KW97_9EUKA</name>
<evidence type="ECO:0000313" key="3">
    <source>
        <dbReference type="Proteomes" id="UP000037460"/>
    </source>
</evidence>
<evidence type="ECO:0000256" key="1">
    <source>
        <dbReference type="SAM" id="Phobius"/>
    </source>
</evidence>
<sequence length="282" mass="30647">MRACSNLSWQVPDVSLIGSTSNFNLSGGEGGSEAITITVAVSVIVLLGFCCCWFWCTFRAGKPCCCWSCGCCWCSCTFRAGLPSNDRPKKNTAFVFAKPHANTPAVLEVIRTKFAEQGIKVLKEGVVTGEEMKSKGVHDQHYYVVEFDPATLSWADFRGKVLGPTNPADAPPDSLRGIVAANWQKLGLQAPCDDSDNAVHASASPFESLAERTNWLACCVSDDPFGSALLAKGVPEATIKKWFNDPHVKYDDETAKEKGKAKGSIFDALKDLDHKQCLDRLD</sequence>
<keyword evidence="1" id="KW-0472">Membrane</keyword>
<dbReference type="InterPro" id="IPR036850">
    <property type="entry name" value="NDK-like_dom_sf"/>
</dbReference>
<dbReference type="OrthoDB" id="2162449at2759"/>
<dbReference type="Gene3D" id="3.30.70.141">
    <property type="entry name" value="Nucleoside diphosphate kinase-like domain"/>
    <property type="match status" value="1"/>
</dbReference>
<dbReference type="AlphaFoldDB" id="A0A0M0KW97"/>